<dbReference type="InterPro" id="IPR016193">
    <property type="entry name" value="Cytidine_deaminase-like"/>
</dbReference>
<dbReference type="SUPFAM" id="SSF53927">
    <property type="entry name" value="Cytidine deaminase-like"/>
    <property type="match status" value="1"/>
</dbReference>
<dbReference type="Proteomes" id="UP000301309">
    <property type="component" value="Unassembled WGS sequence"/>
</dbReference>
<dbReference type="GO" id="GO:0016787">
    <property type="term" value="F:hydrolase activity"/>
    <property type="evidence" value="ECO:0007669"/>
    <property type="project" value="InterPro"/>
</dbReference>
<dbReference type="EMBL" id="BJHW01000001">
    <property type="protein sequence ID" value="GDY51829.1"/>
    <property type="molecule type" value="Genomic_DNA"/>
</dbReference>
<name>A0A4D4L1A9_STRVO</name>
<dbReference type="AlphaFoldDB" id="A0A4D4L1A9"/>
<organism evidence="1 2">
    <name type="scientific">Streptomyces violaceusniger</name>
    <dbReference type="NCBI Taxonomy" id="68280"/>
    <lineage>
        <taxon>Bacteria</taxon>
        <taxon>Bacillati</taxon>
        <taxon>Actinomycetota</taxon>
        <taxon>Actinomycetes</taxon>
        <taxon>Kitasatosporales</taxon>
        <taxon>Streptomycetaceae</taxon>
        <taxon>Streptomyces</taxon>
        <taxon>Streptomyces violaceusniger group</taxon>
    </lineage>
</organism>
<dbReference type="PROSITE" id="PS00903">
    <property type="entry name" value="CYT_DCMP_DEAMINASES_1"/>
    <property type="match status" value="1"/>
</dbReference>
<gene>
    <name evidence="1" type="ORF">SVIO_024520</name>
</gene>
<reference evidence="1 2" key="1">
    <citation type="journal article" date="2020" name="Int. J. Syst. Evol. Microbiol.">
        <title>Reclassification of Streptomyces castelarensis and Streptomyces sporoclivatus as later heterotypic synonyms of Streptomyces antimycoticus.</title>
        <authorList>
            <person name="Komaki H."/>
            <person name="Tamura T."/>
        </authorList>
    </citation>
    <scope>NUCLEOTIDE SEQUENCE [LARGE SCALE GENOMIC DNA]</scope>
    <source>
        <strain evidence="1 2">NBRC 13459</strain>
    </source>
</reference>
<proteinExistence type="predicted"/>
<dbReference type="GO" id="GO:0008270">
    <property type="term" value="F:zinc ion binding"/>
    <property type="evidence" value="ECO:0007669"/>
    <property type="project" value="InterPro"/>
</dbReference>
<evidence type="ECO:0000313" key="2">
    <source>
        <dbReference type="Proteomes" id="UP000301309"/>
    </source>
</evidence>
<sequence length="151" mass="16255">MRFVDLDPSDLTLFARAGEVLRASHHAERHQVAAAMLGTSGRVHVGLHLGSRRVNVCAESSALASARIADETGIVTAVAVCLGETGIPQVTNPCGVCRELMGAYCPEARVLLDVQGEVRKAVAEDLMPLPWLRPEETSWTVMAPALRKRTD</sequence>
<dbReference type="Gene3D" id="3.40.140.10">
    <property type="entry name" value="Cytidine Deaminase, domain 2"/>
    <property type="match status" value="1"/>
</dbReference>
<accession>A0A4D4L1A9</accession>
<comment type="caution">
    <text evidence="1">The sequence shown here is derived from an EMBL/GenBank/DDBJ whole genome shotgun (WGS) entry which is preliminary data.</text>
</comment>
<dbReference type="RefSeq" id="WP_162001766.1">
    <property type="nucleotide sequence ID" value="NZ_BAAASO010000058.1"/>
</dbReference>
<protein>
    <submittedName>
        <fullName evidence="1">Cytidine deaminase</fullName>
    </submittedName>
</protein>
<dbReference type="CDD" id="cd01283">
    <property type="entry name" value="cytidine_deaminase"/>
    <property type="match status" value="1"/>
</dbReference>
<evidence type="ECO:0000313" key="1">
    <source>
        <dbReference type="EMBL" id="GDY51829.1"/>
    </source>
</evidence>
<dbReference type="InterPro" id="IPR016192">
    <property type="entry name" value="APOBEC/CMP_deaminase_Zn-bd"/>
</dbReference>
<keyword evidence="2" id="KW-1185">Reference proteome</keyword>